<feature type="transmembrane region" description="Helical" evidence="1">
    <location>
        <begin position="7"/>
        <end position="28"/>
    </location>
</feature>
<evidence type="ECO:0000313" key="3">
    <source>
        <dbReference type="Proteomes" id="UP001501591"/>
    </source>
</evidence>
<keyword evidence="3" id="KW-1185">Reference proteome</keyword>
<comment type="caution">
    <text evidence="2">The sequence shown here is derived from an EMBL/GenBank/DDBJ whole genome shotgun (WGS) entry which is preliminary data.</text>
</comment>
<evidence type="ECO:0000256" key="1">
    <source>
        <dbReference type="SAM" id="Phobius"/>
    </source>
</evidence>
<organism evidence="2 3">
    <name type="scientific">Microbacterium soli</name>
    <dbReference type="NCBI Taxonomy" id="446075"/>
    <lineage>
        <taxon>Bacteria</taxon>
        <taxon>Bacillati</taxon>
        <taxon>Actinomycetota</taxon>
        <taxon>Actinomycetes</taxon>
        <taxon>Micrococcales</taxon>
        <taxon>Microbacteriaceae</taxon>
        <taxon>Microbacterium</taxon>
    </lineage>
</organism>
<feature type="transmembrane region" description="Helical" evidence="1">
    <location>
        <begin position="34"/>
        <end position="55"/>
    </location>
</feature>
<evidence type="ECO:0008006" key="4">
    <source>
        <dbReference type="Google" id="ProtNLM"/>
    </source>
</evidence>
<dbReference type="Proteomes" id="UP001501591">
    <property type="component" value="Unassembled WGS sequence"/>
</dbReference>
<dbReference type="EMBL" id="BAABCP010000001">
    <property type="protein sequence ID" value="GAA3925720.1"/>
    <property type="molecule type" value="Genomic_DNA"/>
</dbReference>
<keyword evidence="1" id="KW-0472">Membrane</keyword>
<proteinExistence type="predicted"/>
<evidence type="ECO:0000313" key="2">
    <source>
        <dbReference type="EMBL" id="GAA3925720.1"/>
    </source>
</evidence>
<keyword evidence="1" id="KW-1133">Transmembrane helix</keyword>
<dbReference type="RefSeq" id="WP_344817544.1">
    <property type="nucleotide sequence ID" value="NZ_BAABCP010000001.1"/>
</dbReference>
<gene>
    <name evidence="2" type="ORF">GCM10022383_01130</name>
</gene>
<reference evidence="3" key="1">
    <citation type="journal article" date="2019" name="Int. J. Syst. Evol. Microbiol.">
        <title>The Global Catalogue of Microorganisms (GCM) 10K type strain sequencing project: providing services to taxonomists for standard genome sequencing and annotation.</title>
        <authorList>
            <consortium name="The Broad Institute Genomics Platform"/>
            <consortium name="The Broad Institute Genome Sequencing Center for Infectious Disease"/>
            <person name="Wu L."/>
            <person name="Ma J."/>
        </authorList>
    </citation>
    <scope>NUCLEOTIDE SEQUENCE [LARGE SCALE GENOMIC DNA]</scope>
    <source>
        <strain evidence="3">JCM 17024</strain>
    </source>
</reference>
<keyword evidence="1" id="KW-0812">Transmembrane</keyword>
<name>A0ABP7MLG5_9MICO</name>
<accession>A0ABP7MLG5</accession>
<sequence length="147" mass="15794">MTTRISVALMGAALLLYVLIAGYFAVLFFTTGTLISVCMGIALIALAVIGGWALVREMQFGLSADRLGRLLDAEGGMPEAPADLTPSGRLRPEDVEPFLRRYTDAADAAPADWKARYRLGVVQDSAGRRKDARASIRTAIGLAREHS</sequence>
<protein>
    <recommendedName>
        <fullName evidence="4">Tetratricopeptide repeat protein</fullName>
    </recommendedName>
</protein>